<feature type="compositionally biased region" description="Low complexity" evidence="1">
    <location>
        <begin position="26"/>
        <end position="37"/>
    </location>
</feature>
<proteinExistence type="predicted"/>
<gene>
    <name evidence="2" type="ORF">CC80DRAFT_544846</name>
</gene>
<keyword evidence="3" id="KW-1185">Reference proteome</keyword>
<protein>
    <submittedName>
        <fullName evidence="2">Uncharacterized protein</fullName>
    </submittedName>
</protein>
<feature type="region of interest" description="Disordered" evidence="1">
    <location>
        <begin position="307"/>
        <end position="369"/>
    </location>
</feature>
<feature type="compositionally biased region" description="Pro residues" evidence="1">
    <location>
        <begin position="13"/>
        <end position="25"/>
    </location>
</feature>
<feature type="compositionally biased region" description="Acidic residues" evidence="1">
    <location>
        <begin position="125"/>
        <end position="137"/>
    </location>
</feature>
<sequence length="411" mass="43320">MPSPTFVSTPATAPAPAPEPAPAPTIPSSISISIPPSHEGDTTLALASLAPYSSDGPTLPLIGGVSERASSSAKANGRRNASSGDGDDGGEDEKEKEKEEVGGGHGRESAGRDGRARKKRKVSGEEEGDGGDGDGDGSVEGKEKEKEEKTETEIDKTKAKKAKQAKVQYEHLRKPWLSLPPSLLTAVQTRLGFDIASSSSSSSFSWQDRCVPIVCTKNSSVKSGVRRLEAYLGCGAGNGNGNVEVPEMEREMEMLSRGEGLIAVSAMGAAVSKVVGVLDVVRRAVGEGETVRWWMYTGLSCWVGDAGEGEEGDGVEGEDTGGVEGEDTSGDREVVMRDVEKDLEAGKDSREDQGQGMDKNKNRGKDREKGGRIPVLTVWLCRKSLPEFKKVFGEQSFEVVGMRGCESGGGG</sequence>
<feature type="compositionally biased region" description="Polar residues" evidence="1">
    <location>
        <begin position="68"/>
        <end position="83"/>
    </location>
</feature>
<name>A0A6A5UBX8_9PLEO</name>
<dbReference type="EMBL" id="ML976983">
    <property type="protein sequence ID" value="KAF1960396.1"/>
    <property type="molecule type" value="Genomic_DNA"/>
</dbReference>
<feature type="compositionally biased region" description="Basic and acidic residues" evidence="1">
    <location>
        <begin position="93"/>
        <end position="114"/>
    </location>
</feature>
<feature type="compositionally biased region" description="Basic and acidic residues" evidence="1">
    <location>
        <begin position="139"/>
        <end position="157"/>
    </location>
</feature>
<feature type="compositionally biased region" description="Low complexity" evidence="1">
    <location>
        <begin position="1"/>
        <end position="12"/>
    </location>
</feature>
<evidence type="ECO:0000313" key="3">
    <source>
        <dbReference type="Proteomes" id="UP000800035"/>
    </source>
</evidence>
<feature type="region of interest" description="Disordered" evidence="1">
    <location>
        <begin position="1"/>
        <end position="166"/>
    </location>
</feature>
<dbReference type="OrthoDB" id="424402at2759"/>
<accession>A0A6A5UBX8</accession>
<reference evidence="2" key="1">
    <citation type="journal article" date="2020" name="Stud. Mycol.">
        <title>101 Dothideomycetes genomes: a test case for predicting lifestyles and emergence of pathogens.</title>
        <authorList>
            <person name="Haridas S."/>
            <person name="Albert R."/>
            <person name="Binder M."/>
            <person name="Bloem J."/>
            <person name="Labutti K."/>
            <person name="Salamov A."/>
            <person name="Andreopoulos B."/>
            <person name="Baker S."/>
            <person name="Barry K."/>
            <person name="Bills G."/>
            <person name="Bluhm B."/>
            <person name="Cannon C."/>
            <person name="Castanera R."/>
            <person name="Culley D."/>
            <person name="Daum C."/>
            <person name="Ezra D."/>
            <person name="Gonzalez J."/>
            <person name="Henrissat B."/>
            <person name="Kuo A."/>
            <person name="Liang C."/>
            <person name="Lipzen A."/>
            <person name="Lutzoni F."/>
            <person name="Magnuson J."/>
            <person name="Mondo S."/>
            <person name="Nolan M."/>
            <person name="Ohm R."/>
            <person name="Pangilinan J."/>
            <person name="Park H.-J."/>
            <person name="Ramirez L."/>
            <person name="Alfaro M."/>
            <person name="Sun H."/>
            <person name="Tritt A."/>
            <person name="Yoshinaga Y."/>
            <person name="Zwiers L.-H."/>
            <person name="Turgeon B."/>
            <person name="Goodwin S."/>
            <person name="Spatafora J."/>
            <person name="Crous P."/>
            <person name="Grigoriev I."/>
        </authorList>
    </citation>
    <scope>NUCLEOTIDE SEQUENCE</scope>
    <source>
        <strain evidence="2">CBS 675.92</strain>
    </source>
</reference>
<feature type="compositionally biased region" description="Basic and acidic residues" evidence="1">
    <location>
        <begin position="329"/>
        <end position="369"/>
    </location>
</feature>
<organism evidence="2 3">
    <name type="scientific">Byssothecium circinans</name>
    <dbReference type="NCBI Taxonomy" id="147558"/>
    <lineage>
        <taxon>Eukaryota</taxon>
        <taxon>Fungi</taxon>
        <taxon>Dikarya</taxon>
        <taxon>Ascomycota</taxon>
        <taxon>Pezizomycotina</taxon>
        <taxon>Dothideomycetes</taxon>
        <taxon>Pleosporomycetidae</taxon>
        <taxon>Pleosporales</taxon>
        <taxon>Massarineae</taxon>
        <taxon>Massarinaceae</taxon>
        <taxon>Byssothecium</taxon>
    </lineage>
</organism>
<dbReference type="Proteomes" id="UP000800035">
    <property type="component" value="Unassembled WGS sequence"/>
</dbReference>
<feature type="compositionally biased region" description="Acidic residues" evidence="1">
    <location>
        <begin position="307"/>
        <end position="328"/>
    </location>
</feature>
<evidence type="ECO:0000256" key="1">
    <source>
        <dbReference type="SAM" id="MobiDB-lite"/>
    </source>
</evidence>
<dbReference type="AlphaFoldDB" id="A0A6A5UBX8"/>
<evidence type="ECO:0000313" key="2">
    <source>
        <dbReference type="EMBL" id="KAF1960396.1"/>
    </source>
</evidence>